<evidence type="ECO:0000256" key="1">
    <source>
        <dbReference type="SAM" id="SignalP"/>
    </source>
</evidence>
<reference evidence="3" key="1">
    <citation type="submission" date="2021-01" db="EMBL/GenBank/DDBJ databases">
        <authorList>
            <person name="Corre E."/>
            <person name="Pelletier E."/>
            <person name="Niang G."/>
            <person name="Scheremetjew M."/>
            <person name="Finn R."/>
            <person name="Kale V."/>
            <person name="Holt S."/>
            <person name="Cochrane G."/>
            <person name="Meng A."/>
            <person name="Brown T."/>
            <person name="Cohen L."/>
        </authorList>
    </citation>
    <scope>NUCLEOTIDE SEQUENCE</scope>
    <source>
        <strain evidence="3">CCMP3107</strain>
    </source>
</reference>
<dbReference type="Gene3D" id="3.40.50.150">
    <property type="entry name" value="Vaccinia Virus protein VP39"/>
    <property type="match status" value="1"/>
</dbReference>
<dbReference type="InterPro" id="IPR029063">
    <property type="entry name" value="SAM-dependent_MTases_sf"/>
</dbReference>
<dbReference type="Pfam" id="PF07109">
    <property type="entry name" value="Mg-por_mtran_C"/>
    <property type="match status" value="1"/>
</dbReference>
<dbReference type="NCBIfam" id="TIGR02021">
    <property type="entry name" value="BchM-ChlM"/>
    <property type="match status" value="1"/>
</dbReference>
<evidence type="ECO:0000259" key="2">
    <source>
        <dbReference type="Pfam" id="PF07109"/>
    </source>
</evidence>
<evidence type="ECO:0000313" key="3">
    <source>
        <dbReference type="EMBL" id="CAE0627190.1"/>
    </source>
</evidence>
<organism evidence="3">
    <name type="scientific">Heterosigma akashiwo</name>
    <name type="common">Chromophytic alga</name>
    <name type="synonym">Heterosigma carterae</name>
    <dbReference type="NCBI Taxonomy" id="2829"/>
    <lineage>
        <taxon>Eukaryota</taxon>
        <taxon>Sar</taxon>
        <taxon>Stramenopiles</taxon>
        <taxon>Ochrophyta</taxon>
        <taxon>Raphidophyceae</taxon>
        <taxon>Chattonellales</taxon>
        <taxon>Chattonellaceae</taxon>
        <taxon>Heterosigma</taxon>
    </lineage>
</organism>
<dbReference type="PROSITE" id="PS51556">
    <property type="entry name" value="SAM_MT_MG_PIX"/>
    <property type="match status" value="1"/>
</dbReference>
<keyword evidence="1" id="KW-0732">Signal</keyword>
<dbReference type="CDD" id="cd02440">
    <property type="entry name" value="AdoMet_MTases"/>
    <property type="match status" value="1"/>
</dbReference>
<dbReference type="GO" id="GO:0046406">
    <property type="term" value="F:magnesium protoporphyrin IX methyltransferase activity"/>
    <property type="evidence" value="ECO:0007669"/>
    <property type="project" value="InterPro"/>
</dbReference>
<dbReference type="PANTHER" id="PTHR43591">
    <property type="entry name" value="METHYLTRANSFERASE"/>
    <property type="match status" value="1"/>
</dbReference>
<dbReference type="InterPro" id="IPR010251">
    <property type="entry name" value="Mg_prot_MeTrfase"/>
</dbReference>
<dbReference type="GO" id="GO:0015995">
    <property type="term" value="P:chlorophyll biosynthetic process"/>
    <property type="evidence" value="ECO:0007669"/>
    <property type="project" value="InterPro"/>
</dbReference>
<name>A0A7S3UWH7_HETAK</name>
<dbReference type="PANTHER" id="PTHR43591:SF81">
    <property type="entry name" value="MAGNESIUM PROTOPORPHYRIN IX METHYLTRANSFERASE, CHLOROPLASTIC-RELATED"/>
    <property type="match status" value="1"/>
</dbReference>
<feature type="chain" id="PRO_5031295956" description="Magnesium-protoporphyrin IX methyltransferase C-terminal domain-containing protein" evidence="1">
    <location>
        <begin position="19"/>
        <end position="273"/>
    </location>
</feature>
<feature type="signal peptide" evidence="1">
    <location>
        <begin position="1"/>
        <end position="18"/>
    </location>
</feature>
<proteinExistence type="predicted"/>
<accession>A0A7S3UWH7</accession>
<feature type="domain" description="Magnesium-protoporphyrin IX methyltransferase C-terminal" evidence="2">
    <location>
        <begin position="176"/>
        <end position="272"/>
    </location>
</feature>
<dbReference type="InterPro" id="IPR010940">
    <property type="entry name" value="Mg_prot_MeTrfase_C"/>
</dbReference>
<gene>
    <name evidence="3" type="ORF">HAKA00212_LOCUS5868</name>
</gene>
<dbReference type="EMBL" id="HBIU01012921">
    <property type="protein sequence ID" value="CAE0627190.1"/>
    <property type="molecule type" value="Transcribed_RNA"/>
</dbReference>
<protein>
    <recommendedName>
        <fullName evidence="2">Magnesium-protoporphyrin IX methyltransferase C-terminal domain-containing protein</fullName>
    </recommendedName>
</protein>
<dbReference type="AlphaFoldDB" id="A0A7S3UWH7"/>
<sequence length="273" mass="30192">MAKLFFVLGLIACSVAFAFKSHSLPVQARASVSRRGVASLKAVVGVDDKEEVREYFNTNGFERWNKIYSDSDEVNKVQLDIRTGHQQTIDKVLNWISQDGDASKRTFCDCGCGTGALAIPLVEQGAKKVDASDISSSMADEAARRAKAQLGPLAKKVSFSAADLESVSGKYDTVTCIDVMIHYPTPKMYKIVNHLGSLSTDKLILSFAPDTWYYSLLKKVGELFPGPSKTTRAYLHPEADVRKALQQAGFKIQREEMTGTNFYFSRLLEAVRE</sequence>
<dbReference type="SUPFAM" id="SSF53335">
    <property type="entry name" value="S-adenosyl-L-methionine-dependent methyltransferases"/>
    <property type="match status" value="1"/>
</dbReference>